<evidence type="ECO:0000256" key="2">
    <source>
        <dbReference type="ARBA" id="ARBA00023157"/>
    </source>
</evidence>
<dbReference type="InterPro" id="IPR016186">
    <property type="entry name" value="C-type_lectin-like/link_sf"/>
</dbReference>
<feature type="coiled-coil region" evidence="3">
    <location>
        <begin position="32"/>
        <end position="59"/>
    </location>
</feature>
<dbReference type="Ensembl" id="ENSPMET00000001539.1">
    <property type="protein sequence ID" value="ENSPMEP00000008985.1"/>
    <property type="gene ID" value="ENSPMEG00000010796.1"/>
</dbReference>
<evidence type="ECO:0000259" key="4">
    <source>
        <dbReference type="PROSITE" id="PS50041"/>
    </source>
</evidence>
<dbReference type="InterPro" id="IPR016187">
    <property type="entry name" value="CTDL_fold"/>
</dbReference>
<evidence type="ECO:0000313" key="6">
    <source>
        <dbReference type="Proteomes" id="UP000261480"/>
    </source>
</evidence>
<evidence type="ECO:0000256" key="1">
    <source>
        <dbReference type="ARBA" id="ARBA00022734"/>
    </source>
</evidence>
<dbReference type="PROSITE" id="PS50041">
    <property type="entry name" value="C_TYPE_LECTIN_2"/>
    <property type="match status" value="1"/>
</dbReference>
<dbReference type="SMART" id="SM00034">
    <property type="entry name" value="CLECT"/>
    <property type="match status" value="1"/>
</dbReference>
<dbReference type="STRING" id="48701.ENSPMEP00000008985"/>
<dbReference type="CDD" id="cd03590">
    <property type="entry name" value="CLECT_DC-SIGN_like"/>
    <property type="match status" value="1"/>
</dbReference>
<accession>A0A3B3X1Y3</accession>
<keyword evidence="6" id="KW-1185">Reference proteome</keyword>
<organism evidence="5 6">
    <name type="scientific">Poecilia mexicana</name>
    <dbReference type="NCBI Taxonomy" id="48701"/>
    <lineage>
        <taxon>Eukaryota</taxon>
        <taxon>Metazoa</taxon>
        <taxon>Chordata</taxon>
        <taxon>Craniata</taxon>
        <taxon>Vertebrata</taxon>
        <taxon>Euteleostomi</taxon>
        <taxon>Actinopterygii</taxon>
        <taxon>Neopterygii</taxon>
        <taxon>Teleostei</taxon>
        <taxon>Neoteleostei</taxon>
        <taxon>Acanthomorphata</taxon>
        <taxon>Ovalentaria</taxon>
        <taxon>Atherinomorphae</taxon>
        <taxon>Cyprinodontiformes</taxon>
        <taxon>Poeciliidae</taxon>
        <taxon>Poeciliinae</taxon>
        <taxon>Poecilia</taxon>
    </lineage>
</organism>
<dbReference type="InterPro" id="IPR050111">
    <property type="entry name" value="C-type_lectin/snaclec_domain"/>
</dbReference>
<dbReference type="PROSITE" id="PS00615">
    <property type="entry name" value="C_TYPE_LECTIN_1"/>
    <property type="match status" value="1"/>
</dbReference>
<evidence type="ECO:0000256" key="3">
    <source>
        <dbReference type="SAM" id="Coils"/>
    </source>
</evidence>
<dbReference type="InterPro" id="IPR001304">
    <property type="entry name" value="C-type_lectin-like"/>
</dbReference>
<dbReference type="Proteomes" id="UP000261480">
    <property type="component" value="Unplaced"/>
</dbReference>
<evidence type="ECO:0000313" key="5">
    <source>
        <dbReference type="Ensembl" id="ENSPMEP00000008985.1"/>
    </source>
</evidence>
<dbReference type="Pfam" id="PF00059">
    <property type="entry name" value="Lectin_C"/>
    <property type="match status" value="1"/>
</dbReference>
<proteinExistence type="predicted"/>
<keyword evidence="3" id="KW-0175">Coiled coil</keyword>
<dbReference type="Gene3D" id="3.10.100.10">
    <property type="entry name" value="Mannose-Binding Protein A, subunit A"/>
    <property type="match status" value="1"/>
</dbReference>
<protein>
    <recommendedName>
        <fullName evidence="4">C-type lectin domain-containing protein</fullName>
    </recommendedName>
</protein>
<reference evidence="5" key="2">
    <citation type="submission" date="2025-09" db="UniProtKB">
        <authorList>
            <consortium name="Ensembl"/>
        </authorList>
    </citation>
    <scope>IDENTIFICATION</scope>
</reference>
<dbReference type="GO" id="GO:0030246">
    <property type="term" value="F:carbohydrate binding"/>
    <property type="evidence" value="ECO:0007669"/>
    <property type="project" value="UniProtKB-KW"/>
</dbReference>
<name>A0A3B3X1Y3_9TELE</name>
<dbReference type="SUPFAM" id="SSF56436">
    <property type="entry name" value="C-type lectin-like"/>
    <property type="match status" value="1"/>
</dbReference>
<feature type="domain" description="C-type lectin" evidence="4">
    <location>
        <begin position="73"/>
        <end position="187"/>
    </location>
</feature>
<dbReference type="InterPro" id="IPR018378">
    <property type="entry name" value="C-type_lectin_CS"/>
</dbReference>
<dbReference type="PANTHER" id="PTHR22803">
    <property type="entry name" value="MANNOSE, PHOSPHOLIPASE, LECTIN RECEPTOR RELATED"/>
    <property type="match status" value="1"/>
</dbReference>
<dbReference type="InterPro" id="IPR033989">
    <property type="entry name" value="CD209-like_CTLD"/>
</dbReference>
<sequence length="192" mass="21454">MISAHALSSSAAGLSDTKVNLTDRLQVSNDQLSVLTKARDQLNANLTKMSNEVTRLQSELKKKKTCPAGWRMFRGSCYILSTTTGSWDNARADCRSRGGDLVVINDDDEQKFVLTFSEKSPWIGLKEETEGSWKWVDGTPLSSELKKYWGQGQPDNAGGGEACAQIWENYKTWNDNKCDDSFLWICEKAPEC</sequence>
<dbReference type="AlphaFoldDB" id="A0A3B3X1Y3"/>
<keyword evidence="2" id="KW-1015">Disulfide bond</keyword>
<reference evidence="5" key="1">
    <citation type="submission" date="2025-08" db="UniProtKB">
        <authorList>
            <consortium name="Ensembl"/>
        </authorList>
    </citation>
    <scope>IDENTIFICATION</scope>
</reference>
<keyword evidence="1" id="KW-0430">Lectin</keyword>